<dbReference type="SUPFAM" id="SSF57016">
    <property type="entry name" value="Plant lectins/antimicrobial peptides"/>
    <property type="match status" value="1"/>
</dbReference>
<name>A0A1Y1WW04_9FUNG</name>
<comment type="caution">
    <text evidence="2">The sequence shown here is derived from an EMBL/GenBank/DDBJ whole genome shotgun (WGS) entry which is preliminary data.</text>
</comment>
<proteinExistence type="predicted"/>
<protein>
    <recommendedName>
        <fullName evidence="4">Chitin-binding type-1 domain-containing protein</fullName>
    </recommendedName>
</protein>
<dbReference type="Gene3D" id="3.30.60.10">
    <property type="entry name" value="Endochitinase-like"/>
    <property type="match status" value="1"/>
</dbReference>
<evidence type="ECO:0000313" key="3">
    <source>
        <dbReference type="Proteomes" id="UP000193944"/>
    </source>
</evidence>
<dbReference type="EMBL" id="MCFG01000254">
    <property type="protein sequence ID" value="ORX77304.1"/>
    <property type="molecule type" value="Genomic_DNA"/>
</dbReference>
<dbReference type="GO" id="GO:0008061">
    <property type="term" value="F:chitin binding"/>
    <property type="evidence" value="ECO:0007669"/>
    <property type="project" value="UniProtKB-KW"/>
</dbReference>
<gene>
    <name evidence="2" type="ORF">BCR32DRAFT_270724</name>
</gene>
<dbReference type="AlphaFoldDB" id="A0A1Y1WW04"/>
<sequence>MKQCLINLSLKDILGLFQSNKGKYDNEYNGCTSSYCCSKYVHCGKTNEDCHNSKGCQSEYDECIQDTKSKLKAITSKLKTIKITITTTTVTTSKKLTSINKEKCGKDYDYHHF</sequence>
<reference evidence="2 3" key="1">
    <citation type="submission" date="2016-08" db="EMBL/GenBank/DDBJ databases">
        <title>A Parts List for Fungal Cellulosomes Revealed by Comparative Genomics.</title>
        <authorList>
            <consortium name="DOE Joint Genome Institute"/>
            <person name="Haitjema C.H."/>
            <person name="Gilmore S.P."/>
            <person name="Henske J.K."/>
            <person name="Solomon K.V."/>
            <person name="De Groot R."/>
            <person name="Kuo A."/>
            <person name="Mondo S.J."/>
            <person name="Salamov A.A."/>
            <person name="Labutti K."/>
            <person name="Zhao Z."/>
            <person name="Chiniquy J."/>
            <person name="Barry K."/>
            <person name="Brewer H.M."/>
            <person name="Purvine S.O."/>
            <person name="Wright A.T."/>
            <person name="Boxma B."/>
            <person name="Van Alen T."/>
            <person name="Hackstein J.H."/>
            <person name="Baker S.E."/>
            <person name="Grigoriev I.V."/>
            <person name="O'Malley M.A."/>
        </authorList>
    </citation>
    <scope>NUCLEOTIDE SEQUENCE [LARGE SCALE GENOMIC DNA]</scope>
    <source>
        <strain evidence="2 3">S4</strain>
    </source>
</reference>
<organism evidence="2 3">
    <name type="scientific">Anaeromyces robustus</name>
    <dbReference type="NCBI Taxonomy" id="1754192"/>
    <lineage>
        <taxon>Eukaryota</taxon>
        <taxon>Fungi</taxon>
        <taxon>Fungi incertae sedis</taxon>
        <taxon>Chytridiomycota</taxon>
        <taxon>Chytridiomycota incertae sedis</taxon>
        <taxon>Neocallimastigomycetes</taxon>
        <taxon>Neocallimastigales</taxon>
        <taxon>Neocallimastigaceae</taxon>
        <taxon>Anaeromyces</taxon>
    </lineage>
</organism>
<dbReference type="InterPro" id="IPR036861">
    <property type="entry name" value="Endochitinase-like_sf"/>
</dbReference>
<dbReference type="Proteomes" id="UP000193944">
    <property type="component" value="Unassembled WGS sequence"/>
</dbReference>
<keyword evidence="1" id="KW-0147">Chitin-binding</keyword>
<evidence type="ECO:0008006" key="4">
    <source>
        <dbReference type="Google" id="ProtNLM"/>
    </source>
</evidence>
<keyword evidence="3" id="KW-1185">Reference proteome</keyword>
<evidence type="ECO:0000313" key="2">
    <source>
        <dbReference type="EMBL" id="ORX77304.1"/>
    </source>
</evidence>
<evidence type="ECO:0000256" key="1">
    <source>
        <dbReference type="ARBA" id="ARBA00022669"/>
    </source>
</evidence>
<reference evidence="2 3" key="2">
    <citation type="submission" date="2016-08" db="EMBL/GenBank/DDBJ databases">
        <title>Pervasive Adenine N6-methylation of Active Genes in Fungi.</title>
        <authorList>
            <consortium name="DOE Joint Genome Institute"/>
            <person name="Mondo S.J."/>
            <person name="Dannebaum R.O."/>
            <person name="Kuo R.C."/>
            <person name="Labutti K."/>
            <person name="Haridas S."/>
            <person name="Kuo A."/>
            <person name="Salamov A."/>
            <person name="Ahrendt S.R."/>
            <person name="Lipzen A."/>
            <person name="Sullivan W."/>
            <person name="Andreopoulos W.B."/>
            <person name="Clum A."/>
            <person name="Lindquist E."/>
            <person name="Daum C."/>
            <person name="Ramamoorthy G.K."/>
            <person name="Gryganskyi A."/>
            <person name="Culley D."/>
            <person name="Magnuson J.K."/>
            <person name="James T.Y."/>
            <person name="O'Malley M.A."/>
            <person name="Stajich J.E."/>
            <person name="Spatafora J.W."/>
            <person name="Visel A."/>
            <person name="Grigoriev I.V."/>
        </authorList>
    </citation>
    <scope>NUCLEOTIDE SEQUENCE [LARGE SCALE GENOMIC DNA]</scope>
    <source>
        <strain evidence="2 3">S4</strain>
    </source>
</reference>
<accession>A0A1Y1WW04</accession>